<evidence type="ECO:0000313" key="1">
    <source>
        <dbReference type="EMBL" id="PIL25710.1"/>
    </source>
</evidence>
<gene>
    <name evidence="1" type="ORF">GSI_11460</name>
</gene>
<reference evidence="1 2" key="1">
    <citation type="journal article" date="2015" name="Sci. Rep.">
        <title>Chromosome-level genome map provides insights into diverse defense mechanisms in the medicinal fungus Ganoderma sinense.</title>
        <authorList>
            <person name="Zhu Y."/>
            <person name="Xu J."/>
            <person name="Sun C."/>
            <person name="Zhou S."/>
            <person name="Xu H."/>
            <person name="Nelson D.R."/>
            <person name="Qian J."/>
            <person name="Song J."/>
            <person name="Luo H."/>
            <person name="Xiang L."/>
            <person name="Li Y."/>
            <person name="Xu Z."/>
            <person name="Ji A."/>
            <person name="Wang L."/>
            <person name="Lu S."/>
            <person name="Hayward A."/>
            <person name="Sun W."/>
            <person name="Li X."/>
            <person name="Schwartz D.C."/>
            <person name="Wang Y."/>
            <person name="Chen S."/>
        </authorList>
    </citation>
    <scope>NUCLEOTIDE SEQUENCE [LARGE SCALE GENOMIC DNA]</scope>
    <source>
        <strain evidence="1 2">ZZ0214-1</strain>
    </source>
</reference>
<accession>A0A2G8RW22</accession>
<organism evidence="1 2">
    <name type="scientific">Ganoderma sinense ZZ0214-1</name>
    <dbReference type="NCBI Taxonomy" id="1077348"/>
    <lineage>
        <taxon>Eukaryota</taxon>
        <taxon>Fungi</taxon>
        <taxon>Dikarya</taxon>
        <taxon>Basidiomycota</taxon>
        <taxon>Agaricomycotina</taxon>
        <taxon>Agaricomycetes</taxon>
        <taxon>Polyporales</taxon>
        <taxon>Polyporaceae</taxon>
        <taxon>Ganoderma</taxon>
    </lineage>
</organism>
<dbReference type="AlphaFoldDB" id="A0A2G8RW22"/>
<dbReference type="Proteomes" id="UP000230002">
    <property type="component" value="Unassembled WGS sequence"/>
</dbReference>
<name>A0A2G8RW22_9APHY</name>
<proteinExistence type="predicted"/>
<sequence>MAENVIQKVALRLDSPPPRIPAKTQRHRLSIDLHKPRPPSPTFTGKTSGMAPSLYKLCTVLESP</sequence>
<dbReference type="EMBL" id="AYKW01000045">
    <property type="protein sequence ID" value="PIL25710.1"/>
    <property type="molecule type" value="Genomic_DNA"/>
</dbReference>
<protein>
    <submittedName>
        <fullName evidence="1">Uncharacterized protein</fullName>
    </submittedName>
</protein>
<evidence type="ECO:0000313" key="2">
    <source>
        <dbReference type="Proteomes" id="UP000230002"/>
    </source>
</evidence>
<comment type="caution">
    <text evidence="1">The sequence shown here is derived from an EMBL/GenBank/DDBJ whole genome shotgun (WGS) entry which is preliminary data.</text>
</comment>
<keyword evidence="2" id="KW-1185">Reference proteome</keyword>